<accession>A0A1F5YVX5</accession>
<dbReference type="AlphaFoldDB" id="A0A1F5YVX5"/>
<dbReference type="Pfam" id="PF13692">
    <property type="entry name" value="Glyco_trans_1_4"/>
    <property type="match status" value="1"/>
</dbReference>
<dbReference type="Gene3D" id="3.40.50.2000">
    <property type="entry name" value="Glycogen Phosphorylase B"/>
    <property type="match status" value="2"/>
</dbReference>
<dbReference type="GO" id="GO:0016757">
    <property type="term" value="F:glycosyltransferase activity"/>
    <property type="evidence" value="ECO:0007669"/>
    <property type="project" value="TreeGrafter"/>
</dbReference>
<evidence type="ECO:0000259" key="1">
    <source>
        <dbReference type="Pfam" id="PF13439"/>
    </source>
</evidence>
<name>A0A1F5YVX5_9BACT</name>
<reference evidence="2 3" key="1">
    <citation type="journal article" date="2016" name="Nat. Commun.">
        <title>Thousands of microbial genomes shed light on interconnected biogeochemical processes in an aquifer system.</title>
        <authorList>
            <person name="Anantharaman K."/>
            <person name="Brown C.T."/>
            <person name="Hug L.A."/>
            <person name="Sharon I."/>
            <person name="Castelle C.J."/>
            <person name="Probst A.J."/>
            <person name="Thomas B.C."/>
            <person name="Singh A."/>
            <person name="Wilkins M.J."/>
            <person name="Karaoz U."/>
            <person name="Brodie E.L."/>
            <person name="Williams K.H."/>
            <person name="Hubbard S.S."/>
            <person name="Banfield J.F."/>
        </authorList>
    </citation>
    <scope>NUCLEOTIDE SEQUENCE [LARGE SCALE GENOMIC DNA]</scope>
</reference>
<dbReference type="CDD" id="cd03801">
    <property type="entry name" value="GT4_PimA-like"/>
    <property type="match status" value="1"/>
</dbReference>
<evidence type="ECO:0000313" key="3">
    <source>
        <dbReference type="Proteomes" id="UP000176665"/>
    </source>
</evidence>
<feature type="domain" description="Glycosyltransferase subfamily 4-like N-terminal" evidence="1">
    <location>
        <begin position="16"/>
        <end position="207"/>
    </location>
</feature>
<comment type="caution">
    <text evidence="2">The sequence shown here is derived from an EMBL/GenBank/DDBJ whole genome shotgun (WGS) entry which is preliminary data.</text>
</comment>
<dbReference type="InterPro" id="IPR028098">
    <property type="entry name" value="Glyco_trans_4-like_N"/>
</dbReference>
<dbReference type="PANTHER" id="PTHR12526:SF600">
    <property type="entry name" value="GLYCOSYL TRANSFERASE GROUP 1"/>
    <property type="match status" value="1"/>
</dbReference>
<dbReference type="EMBL" id="MFJA01000006">
    <property type="protein sequence ID" value="OGG04348.1"/>
    <property type="molecule type" value="Genomic_DNA"/>
</dbReference>
<proteinExistence type="predicted"/>
<dbReference type="STRING" id="1798371.A2W14_07100"/>
<organism evidence="2 3">
    <name type="scientific">Candidatus Gottesmanbacteria bacterium RBG_16_37_8</name>
    <dbReference type="NCBI Taxonomy" id="1798371"/>
    <lineage>
        <taxon>Bacteria</taxon>
        <taxon>Candidatus Gottesmaniibacteriota</taxon>
    </lineage>
</organism>
<dbReference type="Pfam" id="PF13439">
    <property type="entry name" value="Glyco_transf_4"/>
    <property type="match status" value="1"/>
</dbReference>
<dbReference type="PANTHER" id="PTHR12526">
    <property type="entry name" value="GLYCOSYLTRANSFERASE"/>
    <property type="match status" value="1"/>
</dbReference>
<sequence length="394" mass="46380">MKILMLTPYLPYPLWSGGQIRTFNLLKNLAEKHQITLFSFIREKKELEYVDILKEYCDEVRVFFKRPPWSLTSLFLSGITYYPLVVCLYLNGQLARQLKEAILRKHFDLIHAETFYVMPNIPKNNIPIILAEQTIEYLVYRHYTQNVRFFLKKLLMNWDVLKIYFWEKRFWKKAERVIAMSKSDKELMMERVKDLKVDLVPNGVDTEFFSFRKKPRKEKVKTILFVGNFKWLQNREAVTFLVDKVWPNIRNVLKEKVRLWIVGKHLPQNIISSDKTQITVSDDIDDIREAYRKSDVLLAPIYGPGGTRYKILESMASGVPVVTTPTGIEGLDAQNFREALIADDAKELAELTVKVLTDKNLYKRLAENGRTMVESKFSWKTIARKLDYIYQKAV</sequence>
<dbReference type="SUPFAM" id="SSF53756">
    <property type="entry name" value="UDP-Glycosyltransferase/glycogen phosphorylase"/>
    <property type="match status" value="1"/>
</dbReference>
<gene>
    <name evidence="2" type="ORF">A2W14_07100</name>
</gene>
<protein>
    <recommendedName>
        <fullName evidence="1">Glycosyltransferase subfamily 4-like N-terminal domain-containing protein</fullName>
    </recommendedName>
</protein>
<evidence type="ECO:0000313" key="2">
    <source>
        <dbReference type="EMBL" id="OGG04348.1"/>
    </source>
</evidence>
<dbReference type="Proteomes" id="UP000176665">
    <property type="component" value="Unassembled WGS sequence"/>
</dbReference>